<gene>
    <name evidence="1" type="ORF">EG028_14445</name>
</gene>
<comment type="caution">
    <text evidence="1">The sequence shown here is derived from an EMBL/GenBank/DDBJ whole genome shotgun (WGS) entry which is preliminary data.</text>
</comment>
<protein>
    <submittedName>
        <fullName evidence="1">Uncharacterized protein</fullName>
    </submittedName>
</protein>
<accession>A0A3N4M9V6</accession>
<reference evidence="2" key="1">
    <citation type="submission" date="2018-11" db="EMBL/GenBank/DDBJ databases">
        <title>Chitinophaga lutea sp.nov., isolate from arsenic contaminated soil.</title>
        <authorList>
            <person name="Zong Y."/>
        </authorList>
    </citation>
    <scope>NUCLEOTIDE SEQUENCE [LARGE SCALE GENOMIC DNA]</scope>
    <source>
        <strain evidence="2">YLT18</strain>
    </source>
</reference>
<keyword evidence="2" id="KW-1185">Reference proteome</keyword>
<dbReference type="RefSeq" id="WP_123864672.1">
    <property type="nucleotide sequence ID" value="NZ_QXZY01000008.1"/>
</dbReference>
<evidence type="ECO:0000313" key="1">
    <source>
        <dbReference type="EMBL" id="RPD40502.1"/>
    </source>
</evidence>
<dbReference type="AlphaFoldDB" id="A0A3N4M9V6"/>
<name>A0A3N4M9V6_9BACT</name>
<proteinExistence type="predicted"/>
<dbReference type="Proteomes" id="UP000279089">
    <property type="component" value="Unassembled WGS sequence"/>
</dbReference>
<sequence>MKKLLLNPIDRPVHQCLGSYYYQIRGQMKVENLCYEHIWQLIMEKYKIVLDHLDAYAQQEEVQPSEVRKLKDLIPHAPISKKNCSPSYVLLSISPAAGHVLQD</sequence>
<dbReference type="EMBL" id="RMBX01000007">
    <property type="protein sequence ID" value="RPD40502.1"/>
    <property type="molecule type" value="Genomic_DNA"/>
</dbReference>
<evidence type="ECO:0000313" key="2">
    <source>
        <dbReference type="Proteomes" id="UP000279089"/>
    </source>
</evidence>
<organism evidence="1 2">
    <name type="scientific">Chitinophaga barathri</name>
    <dbReference type="NCBI Taxonomy" id="1647451"/>
    <lineage>
        <taxon>Bacteria</taxon>
        <taxon>Pseudomonadati</taxon>
        <taxon>Bacteroidota</taxon>
        <taxon>Chitinophagia</taxon>
        <taxon>Chitinophagales</taxon>
        <taxon>Chitinophagaceae</taxon>
        <taxon>Chitinophaga</taxon>
    </lineage>
</organism>